<dbReference type="SUPFAM" id="SSF142877">
    <property type="entry name" value="EndoU-like"/>
    <property type="match status" value="1"/>
</dbReference>
<keyword evidence="5" id="KW-1185">Reference proteome</keyword>
<dbReference type="AlphaFoldDB" id="A0A4Q6IA11"/>
<comment type="caution">
    <text evidence="4">The sequence shown here is derived from an EMBL/GenBank/DDBJ whole genome shotgun (WGS) entry which is preliminary data.</text>
</comment>
<dbReference type="Pfam" id="PF14436">
    <property type="entry name" value="EndoU_bacteria"/>
    <property type="match status" value="1"/>
</dbReference>
<dbReference type="Proteomes" id="UP000293377">
    <property type="component" value="Unassembled WGS sequence"/>
</dbReference>
<gene>
    <name evidence="4" type="ORF">DRF75_01605</name>
</gene>
<evidence type="ECO:0000256" key="1">
    <source>
        <dbReference type="ARBA" id="ARBA00022801"/>
    </source>
</evidence>
<keyword evidence="2" id="KW-0732">Signal</keyword>
<dbReference type="STRING" id="1242993.ehr_00243"/>
<evidence type="ECO:0000313" key="5">
    <source>
        <dbReference type="Proteomes" id="UP000293377"/>
    </source>
</evidence>
<accession>A0A4Q6IA11</accession>
<proteinExistence type="predicted"/>
<dbReference type="InterPro" id="IPR037227">
    <property type="entry name" value="EndoU-like"/>
</dbReference>
<feature type="domain" description="Bacterial EndoU nuclease" evidence="3">
    <location>
        <begin position="126"/>
        <end position="254"/>
    </location>
</feature>
<name>A0A4Q6IA11_9RICK</name>
<keyword evidence="1" id="KW-0378">Hydrolase</keyword>
<dbReference type="GO" id="GO:0016787">
    <property type="term" value="F:hydrolase activity"/>
    <property type="evidence" value="ECO:0007669"/>
    <property type="project" value="UniProtKB-KW"/>
</dbReference>
<dbReference type="GO" id="GO:0004519">
    <property type="term" value="F:endonuclease activity"/>
    <property type="evidence" value="ECO:0007669"/>
    <property type="project" value="InterPro"/>
</dbReference>
<dbReference type="EMBL" id="QOHL01000005">
    <property type="protein sequence ID" value="RZB12877.1"/>
    <property type="molecule type" value="Genomic_DNA"/>
</dbReference>
<feature type="signal peptide" evidence="2">
    <location>
        <begin position="1"/>
        <end position="20"/>
    </location>
</feature>
<organism evidence="4 5">
    <name type="scientific">Ehrlichia minasensis</name>
    <dbReference type="NCBI Taxonomy" id="1242993"/>
    <lineage>
        <taxon>Bacteria</taxon>
        <taxon>Pseudomonadati</taxon>
        <taxon>Pseudomonadota</taxon>
        <taxon>Alphaproteobacteria</taxon>
        <taxon>Rickettsiales</taxon>
        <taxon>Anaplasmataceae</taxon>
        <taxon>Ehrlichia</taxon>
    </lineage>
</organism>
<dbReference type="RefSeq" id="WP_045170836.1">
    <property type="nucleotide sequence ID" value="NZ_QOHL01000005.1"/>
</dbReference>
<protein>
    <recommendedName>
        <fullName evidence="3">Bacterial EndoU nuclease domain-containing protein</fullName>
    </recommendedName>
</protein>
<sequence>MKFYKFIYFCFLLLPFNLIACQPVETPDQCTQNPSGINPFFKAGKYDKCNDLPVAPMLNKFDKAVLDICGDWGSTPKREDFRNLLDKKEYKNYIDEIYEGLDHQVFTPNADLDTFKKELTELWFNNHGFTHIMCGQPRRGRLGGMHFFGRYLQAQKNQWVGRYYDDDLMDEVSDKVFLIGVAFKNSRGQLTVDPKKSYDLLHANEIILHATKAYKGLSKNSQLVERANGRCIYDNEDVNYVFVARKNSIVTFFAAFNPTCTRGQTECACIR</sequence>
<reference evidence="4 5" key="1">
    <citation type="submission" date="2018-06" db="EMBL/GenBank/DDBJ databases">
        <title>Complete Genome Sequence of Ehrlichia minasensis Isolated From Cattle.</title>
        <authorList>
            <person name="Aguiar D.M."/>
            <person name="Araujo J.P.A.Jr."/>
            <person name="Nakazato L."/>
            <person name="Bard E."/>
            <person name="Cabezas-Cruz A."/>
        </authorList>
    </citation>
    <scope>NUCLEOTIDE SEQUENCE [LARGE SCALE GENOMIC DNA]</scope>
    <source>
        <strain evidence="4 5">B11</strain>
    </source>
</reference>
<evidence type="ECO:0000256" key="2">
    <source>
        <dbReference type="SAM" id="SignalP"/>
    </source>
</evidence>
<feature type="chain" id="PRO_5020958598" description="Bacterial EndoU nuclease domain-containing protein" evidence="2">
    <location>
        <begin position="21"/>
        <end position="271"/>
    </location>
</feature>
<dbReference type="InterPro" id="IPR029501">
    <property type="entry name" value="EndoU_bac"/>
</dbReference>
<dbReference type="GO" id="GO:0004540">
    <property type="term" value="F:RNA nuclease activity"/>
    <property type="evidence" value="ECO:0007669"/>
    <property type="project" value="UniProtKB-ARBA"/>
</dbReference>
<dbReference type="OrthoDB" id="570830at2"/>
<evidence type="ECO:0000259" key="3">
    <source>
        <dbReference type="Pfam" id="PF14436"/>
    </source>
</evidence>
<evidence type="ECO:0000313" key="4">
    <source>
        <dbReference type="EMBL" id="RZB12877.1"/>
    </source>
</evidence>